<dbReference type="GO" id="GO:0005634">
    <property type="term" value="C:nucleus"/>
    <property type="evidence" value="ECO:0007669"/>
    <property type="project" value="TreeGrafter"/>
</dbReference>
<dbReference type="OrthoDB" id="185373at2759"/>
<dbReference type="InterPro" id="IPR002885">
    <property type="entry name" value="PPR_rpt"/>
</dbReference>
<dbReference type="EMBL" id="CP089274">
    <property type="protein sequence ID" value="USP73847.1"/>
    <property type="molecule type" value="Genomic_DNA"/>
</dbReference>
<feature type="repeat" description="PPR" evidence="1">
    <location>
        <begin position="157"/>
        <end position="191"/>
    </location>
</feature>
<feature type="compositionally biased region" description="Polar residues" evidence="2">
    <location>
        <begin position="963"/>
        <end position="972"/>
    </location>
</feature>
<feature type="compositionally biased region" description="Basic residues" evidence="2">
    <location>
        <begin position="936"/>
        <end position="949"/>
    </location>
</feature>
<evidence type="ECO:0000256" key="1">
    <source>
        <dbReference type="PROSITE-ProRule" id="PRU00708"/>
    </source>
</evidence>
<proteinExistence type="predicted"/>
<feature type="compositionally biased region" description="Basic and acidic residues" evidence="2">
    <location>
        <begin position="974"/>
        <end position="983"/>
    </location>
</feature>
<feature type="region of interest" description="Disordered" evidence="2">
    <location>
        <begin position="934"/>
        <end position="1059"/>
    </location>
</feature>
<accession>A0A9Q8Z180</accession>
<dbReference type="AlphaFoldDB" id="A0A9Q8Z180"/>
<dbReference type="PANTHER" id="PTHR12775">
    <property type="entry name" value="PROTEIN C20ORF43 HOMOLOG"/>
    <property type="match status" value="1"/>
</dbReference>
<dbReference type="Gene3D" id="1.25.40.10">
    <property type="entry name" value="Tetratricopeptide repeat domain"/>
    <property type="match status" value="1"/>
</dbReference>
<feature type="compositionally biased region" description="Polar residues" evidence="2">
    <location>
        <begin position="1026"/>
        <end position="1035"/>
    </location>
</feature>
<dbReference type="PROSITE" id="PS51375">
    <property type="entry name" value="PPR"/>
    <property type="match status" value="1"/>
</dbReference>
<protein>
    <submittedName>
        <fullName evidence="3">Pentatricopeptide repeat protein</fullName>
    </submittedName>
</protein>
<dbReference type="InterPro" id="IPR006735">
    <property type="entry name" value="Rtf2"/>
</dbReference>
<name>A0A9Q8Z180_CURCL</name>
<dbReference type="Proteomes" id="UP001056012">
    <property type="component" value="Chromosome 1"/>
</dbReference>
<feature type="compositionally biased region" description="Polar residues" evidence="2">
    <location>
        <begin position="984"/>
        <end position="1007"/>
    </location>
</feature>
<organism evidence="3 4">
    <name type="scientific">Curvularia clavata</name>
    <dbReference type="NCBI Taxonomy" id="95742"/>
    <lineage>
        <taxon>Eukaryota</taxon>
        <taxon>Fungi</taxon>
        <taxon>Dikarya</taxon>
        <taxon>Ascomycota</taxon>
        <taxon>Pezizomycotina</taxon>
        <taxon>Dothideomycetes</taxon>
        <taxon>Pleosporomycetidae</taxon>
        <taxon>Pleosporales</taxon>
        <taxon>Pleosporineae</taxon>
        <taxon>Pleosporaceae</taxon>
        <taxon>Curvularia</taxon>
    </lineage>
</organism>
<sequence>MLNCRACLWRCIQALDVPTINAHRLRRNVNPLLTKGHERLLSTRNAARQEDNNEAGQGSTNRQDHFKESAFAANRKRAEFLALRQNHARRVDETPNLARLGRRDPRISDSDWNRRKRELRHLQDPLDLATFVKQELAKGKVTEMLQLVRMASNSMQCIVSWNHIIDHYLAKERVNDALKVYNDMKKRAQFPDSYTYTILLRGLSMNAHTSGVLSKALSVYHSLSAPNSRVQPSIIHTNAALRVCARAGDMDALWGVAGKIAESGPASANAITYITIINAIRQNLLINAPKGESEEETAARKERGIIEGRRMWEDIVRRWRNADLVIDEELVCAMGRLLLVGSRPRDWDDVLSLVEQTMDIPRLIPRLGTVERQAAGFPRLRAPNVPTQYRFDDDHLSPDNTSTRGDEFLPLKLHSMTGGLPHALVFARPGNNTLSLVQEACQKIVANKVAEEYWELLTDTRTYNIVPDLNNLHMRLRNFRLNRASAAAVQLLRQDMMDKGIKPRPGTFRIAMSTCVRDKNNHNSLKHAGQILNMMLKTLEDIDPKTITMYAELAISFPLAKGSDLVDALTILAPISKNIRLQLGVGAGQKGYKRGPQYLKGEERHDAVIALRRIHGVYDRLLFSNLIAEEMKIPFKAERARLSAFIQRILFQDGHSKLKEDVEEAAPVEEADLHGYLQKEAGQGEAEEGEKDDGRPEWKKQWVEQVERPARRGKLKVSSATTDIAQLEKMGNDGGSIPKRSELVKEAAKALTTAQIKEAQTEQQEYAWSTDPLTRKPLARPVVSDAAGILYNKDSIIEFLLKEDGDAEKAEMKKIGGVKDSELGTFGDRVRGLKDVVEVKFEIENAEDGAKGSGEKWKCPITGERLGAGSKAVYIVPCGHAFAGSVIKEIDERACLTCSEPYAENDVIPILPTAPTDIARLNLRLKTLKEKGLTHALKKAPGSKKKRKHADTATATNGDANEPRTSTKPSSSSDEEKKAKTNKENGTTKPTPASTDSGIKNSATASLTRKVLQEQEERNKRRKMAQNENVNSLFSKSEHKAAKGNSADFMTRGFSIGKK</sequence>
<dbReference type="InterPro" id="IPR011990">
    <property type="entry name" value="TPR-like_helical_dom_sf"/>
</dbReference>
<evidence type="ECO:0000313" key="4">
    <source>
        <dbReference type="Proteomes" id="UP001056012"/>
    </source>
</evidence>
<dbReference type="NCBIfam" id="TIGR00756">
    <property type="entry name" value="PPR"/>
    <property type="match status" value="1"/>
</dbReference>
<evidence type="ECO:0000256" key="2">
    <source>
        <dbReference type="SAM" id="MobiDB-lite"/>
    </source>
</evidence>
<gene>
    <name evidence="3" type="ORF">yc1106_01121</name>
</gene>
<keyword evidence="4" id="KW-1185">Reference proteome</keyword>
<reference evidence="3" key="1">
    <citation type="submission" date="2021-12" db="EMBL/GenBank/DDBJ databases">
        <title>Curvularia clavata genome.</title>
        <authorList>
            <person name="Cao Y."/>
        </authorList>
    </citation>
    <scope>NUCLEOTIDE SEQUENCE</scope>
    <source>
        <strain evidence="3">Yc1106</strain>
    </source>
</reference>
<dbReference type="PANTHER" id="PTHR12775:SF0">
    <property type="entry name" value="REPLICATION TERMINATION FACTOR 2"/>
    <property type="match status" value="1"/>
</dbReference>
<evidence type="ECO:0000313" key="3">
    <source>
        <dbReference type="EMBL" id="USP73847.1"/>
    </source>
</evidence>
<dbReference type="VEuPathDB" id="FungiDB:yc1106_01121"/>
<dbReference type="Pfam" id="PF04641">
    <property type="entry name" value="Rtf2"/>
    <property type="match status" value="1"/>
</dbReference>
<dbReference type="GO" id="GO:0006274">
    <property type="term" value="P:DNA replication termination"/>
    <property type="evidence" value="ECO:0007669"/>
    <property type="project" value="TreeGrafter"/>
</dbReference>
<dbReference type="Pfam" id="PF13041">
    <property type="entry name" value="PPR_2"/>
    <property type="match status" value="1"/>
</dbReference>